<comment type="caution">
    <text evidence="1">The sequence shown here is derived from an EMBL/GenBank/DDBJ whole genome shotgun (WGS) entry which is preliminary data.</text>
</comment>
<dbReference type="EMBL" id="JAERTY010000012">
    <property type="protein sequence ID" value="MBL1411085.1"/>
    <property type="molecule type" value="Genomic_DNA"/>
</dbReference>
<keyword evidence="2" id="KW-1185">Reference proteome</keyword>
<accession>A0ABS1R9W2</accession>
<name>A0ABS1R9W2_9SPHI</name>
<gene>
    <name evidence="1" type="ORF">JKG61_20165</name>
</gene>
<evidence type="ECO:0000313" key="1">
    <source>
        <dbReference type="EMBL" id="MBL1411085.1"/>
    </source>
</evidence>
<protein>
    <recommendedName>
        <fullName evidence="3">Immunity protein 50 of polymorphic toxin system</fullName>
    </recommendedName>
</protein>
<dbReference type="Proteomes" id="UP000625283">
    <property type="component" value="Unassembled WGS sequence"/>
</dbReference>
<reference evidence="1 2" key="1">
    <citation type="submission" date="2021-01" db="EMBL/GenBank/DDBJ databases">
        <title>C459-1 draft genome sequence.</title>
        <authorList>
            <person name="Zhang X.-F."/>
        </authorList>
    </citation>
    <scope>NUCLEOTIDE SEQUENCE [LARGE SCALE GENOMIC DNA]</scope>
    <source>
        <strain evidence="2">C459-1</strain>
    </source>
</reference>
<evidence type="ECO:0008006" key="3">
    <source>
        <dbReference type="Google" id="ProtNLM"/>
    </source>
</evidence>
<proteinExistence type="predicted"/>
<organism evidence="1 2">
    <name type="scientific">Sphingobacterium faecale</name>
    <dbReference type="NCBI Taxonomy" id="2803775"/>
    <lineage>
        <taxon>Bacteria</taxon>
        <taxon>Pseudomonadati</taxon>
        <taxon>Bacteroidota</taxon>
        <taxon>Sphingobacteriia</taxon>
        <taxon>Sphingobacteriales</taxon>
        <taxon>Sphingobacteriaceae</taxon>
        <taxon>Sphingobacterium</taxon>
    </lineage>
</organism>
<dbReference type="RefSeq" id="WP_202104818.1">
    <property type="nucleotide sequence ID" value="NZ_JAERTY010000012.1"/>
</dbReference>
<evidence type="ECO:0000313" key="2">
    <source>
        <dbReference type="Proteomes" id="UP000625283"/>
    </source>
</evidence>
<sequence length="163" mass="19056">MKDYKLEKTIWTEADYEGMGWHDANIYGFVFHNDNADSATTDLIFDIDYIFKWVQPVPPKDNFSFWVAPCTLRFENTFALEIDIDRRGGLTDMFEVADLHLLSKSEEKENKWIYEWVIELQDGRIAFKATGFKQIVRQEPVLSDSQVLTLVQRNGISFSQTPF</sequence>